<keyword evidence="6 13" id="KW-0479">Metal-binding</keyword>
<evidence type="ECO:0000256" key="2">
    <source>
        <dbReference type="ARBA" id="ARBA00004174"/>
    </source>
</evidence>
<evidence type="ECO:0000256" key="9">
    <source>
        <dbReference type="ARBA" id="ARBA00023002"/>
    </source>
</evidence>
<comment type="cofactor">
    <cofactor evidence="1 13">
        <name>heme</name>
        <dbReference type="ChEBI" id="CHEBI:30413"/>
    </cofactor>
</comment>
<keyword evidence="7" id="KW-0256">Endoplasmic reticulum</keyword>
<dbReference type="GO" id="GO:0005789">
    <property type="term" value="C:endoplasmic reticulum membrane"/>
    <property type="evidence" value="ECO:0007669"/>
    <property type="project" value="UniProtKB-SubCell"/>
</dbReference>
<dbReference type="PRINTS" id="PR00385">
    <property type="entry name" value="P450"/>
</dbReference>
<dbReference type="InterPro" id="IPR017972">
    <property type="entry name" value="Cyt_P450_CS"/>
</dbReference>
<dbReference type="AlphaFoldDB" id="A0A5P8N894"/>
<dbReference type="GO" id="GO:0018658">
    <property type="term" value="F:salicylate 1-monooxygenase activity"/>
    <property type="evidence" value="ECO:0007669"/>
    <property type="project" value="UniProtKB-EC"/>
</dbReference>
<keyword evidence="5 13" id="KW-0349">Heme</keyword>
<evidence type="ECO:0000256" key="6">
    <source>
        <dbReference type="ARBA" id="ARBA00022723"/>
    </source>
</evidence>
<feature type="binding site" description="axial binding residue" evidence="13">
    <location>
        <position position="458"/>
    </location>
    <ligand>
        <name>heme</name>
        <dbReference type="ChEBI" id="CHEBI:30413"/>
    </ligand>
    <ligandPart>
        <name>Fe</name>
        <dbReference type="ChEBI" id="CHEBI:18248"/>
    </ligandPart>
</feature>
<dbReference type="InterPro" id="IPR036396">
    <property type="entry name" value="Cyt_P450_sf"/>
</dbReference>
<keyword evidence="11 14" id="KW-0503">Monooxygenase</keyword>
<sequence>MFLEIGLFLALVVGLIYLSFKRTFQYFKNRNIPYIESVSFPFGNFGSNLLGKESLATLTRDFYKNYKKHPAVGIFQFNEANLLINHPELIKQCLVRDFSSFVDRGFPTNDEIDPLNGHLFFSTGAKWRMLRSKLSPTFTSGKIKQMFSIIEKRSSHLVTYLEQFDGKEIEMKEFLARLLTDIISECAFGVESNCIENSKSEFREWGKKAFTVDMKGVLVTFLATISPKIRDYFQIKTLDPKMTEFFINLVRDTMKYREENNIQINDFMHFLIQLKNNERIKDDDDVSESKNNQLDGKGLTIEECAAQAFVFFLAGFETSSTTMSNALYELAKNPEIQKQTQENIDQVFEKYNGKFTYESMAELGYLDNVINETLRKHPPAPFLNRQVIKPVDIKWGDENRLVRLEKHLKIIIPVYGLHYDPEYFPDPERFDPERFNEVNTSRRHKYVFLPFGEGPRNCIGARFGFLQTKLGLALLLRNFNFHFTANTPQNFTYQAYSIVLATNEVLKLKIERRFKE</sequence>
<dbReference type="InterPro" id="IPR050476">
    <property type="entry name" value="Insect_CytP450_Detox"/>
</dbReference>
<name>A0A5P8N894_FORAU</name>
<dbReference type="FunFam" id="1.10.630.10:FF:000042">
    <property type="entry name" value="Cytochrome P450"/>
    <property type="match status" value="1"/>
</dbReference>
<keyword evidence="8" id="KW-0492">Microsome</keyword>
<keyword evidence="12" id="KW-0472">Membrane</keyword>
<dbReference type="InterPro" id="IPR001128">
    <property type="entry name" value="Cyt_P450"/>
</dbReference>
<dbReference type="CDD" id="cd11056">
    <property type="entry name" value="CYP6-like"/>
    <property type="match status" value="1"/>
</dbReference>
<comment type="subcellular location">
    <subcellularLocation>
        <location evidence="3">Endoplasmic reticulum membrane</location>
        <topology evidence="3">Peripheral membrane protein</topology>
    </subcellularLocation>
    <subcellularLocation>
        <location evidence="2">Microsome membrane</location>
        <topology evidence="2">Peripheral membrane protein</topology>
    </subcellularLocation>
</comment>
<evidence type="ECO:0000256" key="12">
    <source>
        <dbReference type="ARBA" id="ARBA00023136"/>
    </source>
</evidence>
<evidence type="ECO:0000256" key="1">
    <source>
        <dbReference type="ARBA" id="ARBA00001971"/>
    </source>
</evidence>
<dbReference type="GO" id="GO:0020037">
    <property type="term" value="F:heme binding"/>
    <property type="evidence" value="ECO:0007669"/>
    <property type="project" value="InterPro"/>
</dbReference>
<protein>
    <submittedName>
        <fullName evidence="15">Cytochrome P450 6NP1</fullName>
        <ecNumber evidence="15">1.14.13.1</ecNumber>
    </submittedName>
</protein>
<evidence type="ECO:0000256" key="5">
    <source>
        <dbReference type="ARBA" id="ARBA00022617"/>
    </source>
</evidence>
<keyword evidence="10 13" id="KW-0408">Iron</keyword>
<accession>A0A5P8N894</accession>
<evidence type="ECO:0000256" key="13">
    <source>
        <dbReference type="PIRSR" id="PIRSR602401-1"/>
    </source>
</evidence>
<evidence type="ECO:0000256" key="3">
    <source>
        <dbReference type="ARBA" id="ARBA00004406"/>
    </source>
</evidence>
<dbReference type="EC" id="1.14.13.1" evidence="15"/>
<dbReference type="PANTHER" id="PTHR24292:SF54">
    <property type="entry name" value="CYP9F3-RELATED"/>
    <property type="match status" value="1"/>
</dbReference>
<evidence type="ECO:0000256" key="8">
    <source>
        <dbReference type="ARBA" id="ARBA00022848"/>
    </source>
</evidence>
<dbReference type="PANTHER" id="PTHR24292">
    <property type="entry name" value="CYTOCHROME P450"/>
    <property type="match status" value="1"/>
</dbReference>
<reference evidence="15" key="1">
    <citation type="submission" date="2019-04" db="EMBL/GenBank/DDBJ databases">
        <title>Insecticide resistance of earwigs: comparison between conventional, integrated pest and organic management of orchards.</title>
        <authorList>
            <person name="Fricaux T."/>
            <person name="Coustau C."/>
            <person name="Le Goff G."/>
        </authorList>
    </citation>
    <scope>NUCLEOTIDE SEQUENCE</scope>
</reference>
<proteinExistence type="evidence at transcript level"/>
<gene>
    <name evidence="15" type="primary">Cyp6NP1</name>
</gene>
<evidence type="ECO:0000256" key="10">
    <source>
        <dbReference type="ARBA" id="ARBA00023004"/>
    </source>
</evidence>
<dbReference type="PRINTS" id="PR00463">
    <property type="entry name" value="EP450I"/>
</dbReference>
<dbReference type="InterPro" id="IPR002401">
    <property type="entry name" value="Cyt_P450_E_grp-I"/>
</dbReference>
<evidence type="ECO:0000256" key="7">
    <source>
        <dbReference type="ARBA" id="ARBA00022824"/>
    </source>
</evidence>
<keyword evidence="9 14" id="KW-0560">Oxidoreductase</keyword>
<dbReference type="Pfam" id="PF00067">
    <property type="entry name" value="p450"/>
    <property type="match status" value="1"/>
</dbReference>
<comment type="similarity">
    <text evidence="4 14">Belongs to the cytochrome P450 family.</text>
</comment>
<evidence type="ECO:0000256" key="11">
    <source>
        <dbReference type="ARBA" id="ARBA00023033"/>
    </source>
</evidence>
<dbReference type="Gene3D" id="1.10.630.10">
    <property type="entry name" value="Cytochrome P450"/>
    <property type="match status" value="1"/>
</dbReference>
<evidence type="ECO:0000256" key="4">
    <source>
        <dbReference type="ARBA" id="ARBA00010617"/>
    </source>
</evidence>
<dbReference type="GO" id="GO:0005506">
    <property type="term" value="F:iron ion binding"/>
    <property type="evidence" value="ECO:0007669"/>
    <property type="project" value="InterPro"/>
</dbReference>
<evidence type="ECO:0000313" key="15">
    <source>
        <dbReference type="EMBL" id="QFR37028.1"/>
    </source>
</evidence>
<dbReference type="PROSITE" id="PS00086">
    <property type="entry name" value="CYTOCHROME_P450"/>
    <property type="match status" value="1"/>
</dbReference>
<dbReference type="EMBL" id="MK756003">
    <property type="protein sequence ID" value="QFR37028.1"/>
    <property type="molecule type" value="mRNA"/>
</dbReference>
<evidence type="ECO:0000256" key="14">
    <source>
        <dbReference type="RuleBase" id="RU000461"/>
    </source>
</evidence>
<organism evidence="15">
    <name type="scientific">Forficula auricularia</name>
    <name type="common">European earwig</name>
    <dbReference type="NCBI Taxonomy" id="13068"/>
    <lineage>
        <taxon>Eukaryota</taxon>
        <taxon>Metazoa</taxon>
        <taxon>Ecdysozoa</taxon>
        <taxon>Arthropoda</taxon>
        <taxon>Hexapoda</taxon>
        <taxon>Insecta</taxon>
        <taxon>Pterygota</taxon>
        <taxon>Neoptera</taxon>
        <taxon>Polyneoptera</taxon>
        <taxon>Dermaptera</taxon>
        <taxon>Neodermaptera</taxon>
        <taxon>Epidermaptera</taxon>
        <taxon>Forficuloidea</taxon>
        <taxon>Forficulidae</taxon>
        <taxon>Forficula</taxon>
    </lineage>
</organism>
<dbReference type="SUPFAM" id="SSF48264">
    <property type="entry name" value="Cytochrome P450"/>
    <property type="match status" value="1"/>
</dbReference>